<feature type="transmembrane region" description="Helical" evidence="1">
    <location>
        <begin position="132"/>
        <end position="154"/>
    </location>
</feature>
<evidence type="ECO:0008006" key="4">
    <source>
        <dbReference type="Google" id="ProtNLM"/>
    </source>
</evidence>
<feature type="transmembrane region" description="Helical" evidence="1">
    <location>
        <begin position="240"/>
        <end position="259"/>
    </location>
</feature>
<feature type="transmembrane region" description="Helical" evidence="1">
    <location>
        <begin position="166"/>
        <end position="188"/>
    </location>
</feature>
<gene>
    <name evidence="2" type="ORF">ACFFJH_02765</name>
</gene>
<feature type="transmembrane region" description="Helical" evidence="1">
    <location>
        <begin position="208"/>
        <end position="228"/>
    </location>
</feature>
<feature type="transmembrane region" description="Helical" evidence="1">
    <location>
        <begin position="93"/>
        <end position="111"/>
    </location>
</feature>
<name>A0ABV6IAV0_9BURK</name>
<evidence type="ECO:0000256" key="1">
    <source>
        <dbReference type="SAM" id="Phobius"/>
    </source>
</evidence>
<protein>
    <recommendedName>
        <fullName evidence="4">Beta-carotene 15,15'-monooxygenase</fullName>
    </recommendedName>
</protein>
<dbReference type="EMBL" id="JBHLXJ010000003">
    <property type="protein sequence ID" value="MFC0348713.1"/>
    <property type="molecule type" value="Genomic_DNA"/>
</dbReference>
<reference evidence="2 3" key="1">
    <citation type="submission" date="2024-09" db="EMBL/GenBank/DDBJ databases">
        <authorList>
            <person name="Sun Q."/>
            <person name="Mori K."/>
        </authorList>
    </citation>
    <scope>NUCLEOTIDE SEQUENCE [LARGE SCALE GENOMIC DNA]</scope>
    <source>
        <strain evidence="2 3">CCM 8677</strain>
    </source>
</reference>
<proteinExistence type="predicted"/>
<dbReference type="Proteomes" id="UP001589844">
    <property type="component" value="Unassembled WGS sequence"/>
</dbReference>
<feature type="transmembrane region" description="Helical" evidence="1">
    <location>
        <begin position="6"/>
        <end position="29"/>
    </location>
</feature>
<evidence type="ECO:0000313" key="2">
    <source>
        <dbReference type="EMBL" id="MFC0348713.1"/>
    </source>
</evidence>
<accession>A0ABV6IAV0</accession>
<keyword evidence="1" id="KW-0812">Transmembrane</keyword>
<evidence type="ECO:0000313" key="3">
    <source>
        <dbReference type="Proteomes" id="UP001589844"/>
    </source>
</evidence>
<dbReference type="RefSeq" id="WP_390209917.1">
    <property type="nucleotide sequence ID" value="NZ_JBHLXJ010000003.1"/>
</dbReference>
<keyword evidence="1" id="KW-0472">Membrane</keyword>
<comment type="caution">
    <text evidence="2">The sequence shown here is derived from an EMBL/GenBank/DDBJ whole genome shotgun (WGS) entry which is preliminary data.</text>
</comment>
<feature type="transmembrane region" description="Helical" evidence="1">
    <location>
        <begin position="56"/>
        <end position="73"/>
    </location>
</feature>
<organism evidence="2 3">
    <name type="scientific">Undibacterium danionis</name>
    <dbReference type="NCBI Taxonomy" id="1812100"/>
    <lineage>
        <taxon>Bacteria</taxon>
        <taxon>Pseudomonadati</taxon>
        <taxon>Pseudomonadota</taxon>
        <taxon>Betaproteobacteria</taxon>
        <taxon>Burkholderiales</taxon>
        <taxon>Oxalobacteraceae</taxon>
        <taxon>Undibacterium</taxon>
    </lineage>
</organism>
<keyword evidence="3" id="KW-1185">Reference proteome</keyword>
<keyword evidence="1" id="KW-1133">Transmembrane helix</keyword>
<sequence>MNDWIIVALAVSQIVVLFWLSTRSCLALINKIYLDKNVAWVRDNPTFYKRFSQPKYAKFMMYLIGAFWLFSLFSMPDDRSDAKLFFYTIMPNFVWQLLLAVYVVAMYFLIAKKIPLAAKRSANLARRNLRDYVHPLWTALCVGCYLFVFGAYVVALSNQQIEMNTFLYRVTYVCFVLLITTVLLRYSIRRKKHFLDDVFGPSFRRWEVIANFVFSMLGGALVVLWVMINDLTASLWATQINIAVALSVVTQILLIYLTFNARIKLAIGYAAPVEMKM</sequence>